<keyword evidence="2" id="KW-1185">Reference proteome</keyword>
<sequence>MSYRALLIVFCCNRLPTTNITVVLKERAHLLYAFASKKKINICTMIFKNISGRLTRRRAYTNTEYLLCCKDLSIPSDSWVRALEPLVMPNSTAPGVMPPSPTPSRQGHTGPGRCTRQ</sequence>
<dbReference type="EMBL" id="CM044707">
    <property type="protein sequence ID" value="KAI5652592.1"/>
    <property type="molecule type" value="Genomic_DNA"/>
</dbReference>
<evidence type="ECO:0000313" key="1">
    <source>
        <dbReference type="EMBL" id="KAI5652592.1"/>
    </source>
</evidence>
<accession>A0ACB9ZXZ2</accession>
<reference evidence="2" key="1">
    <citation type="journal article" date="2023" name="Nat. Plants">
        <title>Single-cell RNA sequencing provides a high-resolution roadmap for understanding the multicellular compartmentation of specialized metabolism.</title>
        <authorList>
            <person name="Sun S."/>
            <person name="Shen X."/>
            <person name="Li Y."/>
            <person name="Li Y."/>
            <person name="Wang S."/>
            <person name="Li R."/>
            <person name="Zhang H."/>
            <person name="Shen G."/>
            <person name="Guo B."/>
            <person name="Wei J."/>
            <person name="Xu J."/>
            <person name="St-Pierre B."/>
            <person name="Chen S."/>
            <person name="Sun C."/>
        </authorList>
    </citation>
    <scope>NUCLEOTIDE SEQUENCE [LARGE SCALE GENOMIC DNA]</scope>
</reference>
<comment type="caution">
    <text evidence="1">The sequence shown here is derived from an EMBL/GenBank/DDBJ whole genome shotgun (WGS) entry which is preliminary data.</text>
</comment>
<evidence type="ECO:0000313" key="2">
    <source>
        <dbReference type="Proteomes" id="UP001060085"/>
    </source>
</evidence>
<name>A0ACB9ZXZ2_CATRO</name>
<dbReference type="Proteomes" id="UP001060085">
    <property type="component" value="Linkage Group LG07"/>
</dbReference>
<proteinExistence type="predicted"/>
<protein>
    <submittedName>
        <fullName evidence="1">Uncharacterized protein</fullName>
    </submittedName>
</protein>
<organism evidence="1 2">
    <name type="scientific">Catharanthus roseus</name>
    <name type="common">Madagascar periwinkle</name>
    <name type="synonym">Vinca rosea</name>
    <dbReference type="NCBI Taxonomy" id="4058"/>
    <lineage>
        <taxon>Eukaryota</taxon>
        <taxon>Viridiplantae</taxon>
        <taxon>Streptophyta</taxon>
        <taxon>Embryophyta</taxon>
        <taxon>Tracheophyta</taxon>
        <taxon>Spermatophyta</taxon>
        <taxon>Magnoliopsida</taxon>
        <taxon>eudicotyledons</taxon>
        <taxon>Gunneridae</taxon>
        <taxon>Pentapetalae</taxon>
        <taxon>asterids</taxon>
        <taxon>lamiids</taxon>
        <taxon>Gentianales</taxon>
        <taxon>Apocynaceae</taxon>
        <taxon>Rauvolfioideae</taxon>
        <taxon>Vinceae</taxon>
        <taxon>Catharanthinae</taxon>
        <taxon>Catharanthus</taxon>
    </lineage>
</organism>
<gene>
    <name evidence="1" type="ORF">M9H77_29779</name>
</gene>